<dbReference type="SUPFAM" id="SSF53448">
    <property type="entry name" value="Nucleotide-diphospho-sugar transferases"/>
    <property type="match status" value="1"/>
</dbReference>
<dbReference type="RefSeq" id="WP_007112172.1">
    <property type="nucleotide sequence ID" value="NZ_JH393257.1"/>
</dbReference>
<dbReference type="OrthoDB" id="9815923at2"/>
<dbReference type="InterPro" id="IPR029044">
    <property type="entry name" value="Nucleotide-diphossugar_trans"/>
</dbReference>
<evidence type="ECO:0000313" key="4">
    <source>
        <dbReference type="EMBL" id="OZT74395.1"/>
    </source>
</evidence>
<organism evidence="3 5">
    <name type="scientific">Vreelandella boliviensis LC1</name>
    <dbReference type="NCBI Taxonomy" id="1072583"/>
    <lineage>
        <taxon>Bacteria</taxon>
        <taxon>Pseudomonadati</taxon>
        <taxon>Pseudomonadota</taxon>
        <taxon>Gammaproteobacteria</taxon>
        <taxon>Oceanospirillales</taxon>
        <taxon>Halomonadaceae</taxon>
        <taxon>Vreelandella</taxon>
    </lineage>
</organism>
<protein>
    <submittedName>
        <fullName evidence="4">Glycosyltransferase family 2 protein</fullName>
    </submittedName>
</protein>
<feature type="domain" description="Glycosyltransferase 2-like" evidence="2">
    <location>
        <begin position="9"/>
        <end position="117"/>
    </location>
</feature>
<dbReference type="Proteomes" id="UP000216538">
    <property type="component" value="Unassembled WGS sequence"/>
</dbReference>
<proteinExistence type="inferred from homology"/>
<keyword evidence="6" id="KW-1185">Reference proteome</keyword>
<dbReference type="EMBL" id="JH393257">
    <property type="protein sequence ID" value="EHJ94236.1"/>
    <property type="molecule type" value="Genomic_DNA"/>
</dbReference>
<dbReference type="CDD" id="cd02511">
    <property type="entry name" value="Beta4Glucosyltransferase"/>
    <property type="match status" value="1"/>
</dbReference>
<evidence type="ECO:0000313" key="6">
    <source>
        <dbReference type="Proteomes" id="UP000216538"/>
    </source>
</evidence>
<dbReference type="EMBL" id="NPEY01000006">
    <property type="protein sequence ID" value="OZT74395.1"/>
    <property type="molecule type" value="Genomic_DNA"/>
</dbReference>
<name>A0A265DYM8_9GAMM</name>
<evidence type="ECO:0000259" key="2">
    <source>
        <dbReference type="Pfam" id="PF00535"/>
    </source>
</evidence>
<sequence length="254" mass="28593">MKISHVTPVLIVKNGEATIGDTLDALSSFKKVIVYDNGSEDRTLLIVNEYANVQLVQGAFFGFGITKNVAASHAETAWIFSLDCDETPDQALINNIADWHPKDDNCVVEIHRENFFCGKPIKTNGWGNDILIRIYNKEKHSFTKSQVHEKVALHSDSCKIKLSGKLQHTAITDLKQILDKAQLYSEIYANSNKAKLYSFPIIILKTCFAFLRSYLLKLGFLSGWRGFVISVGDTIGVFFKYAKVYQKNKSGYIQ</sequence>
<dbReference type="STRING" id="1072583.KUC_1194"/>
<dbReference type="Proteomes" id="UP000005756">
    <property type="component" value="Unassembled WGS sequence"/>
</dbReference>
<gene>
    <name evidence="4" type="ORF">CE457_10435</name>
    <name evidence="3" type="ORF">KUC_1194</name>
</gene>
<dbReference type="PANTHER" id="PTHR43630">
    <property type="entry name" value="POLY-BETA-1,6-N-ACETYL-D-GLUCOSAMINE SYNTHASE"/>
    <property type="match status" value="1"/>
</dbReference>
<reference evidence="3 5" key="1">
    <citation type="submission" date="2011-10" db="EMBL/GenBank/DDBJ databases">
        <authorList>
            <person name="Quillaguamn J."/>
            <person name="Guzmn D."/>
            <person name="Balderrama-Subieta A."/>
            <person name="Cardona-Ortuo C."/>
            <person name="Guevara-Martnez M."/>
            <person name="Callisaya-Quispe N."/>
        </authorList>
    </citation>
    <scope>NUCLEOTIDE SEQUENCE [LARGE SCALE GENOMIC DNA]</scope>
    <source>
        <strain evidence="3 5">LC1</strain>
    </source>
</reference>
<comment type="similarity">
    <text evidence="1">Belongs to the glycosyltransferase 2 family. WaaE/KdtX subfamily.</text>
</comment>
<accession>A0A265DYM8</accession>
<dbReference type="AlphaFoldDB" id="A0A265DYM8"/>
<evidence type="ECO:0000256" key="1">
    <source>
        <dbReference type="ARBA" id="ARBA00038494"/>
    </source>
</evidence>
<reference evidence="4 6" key="2">
    <citation type="submission" date="2017-07" db="EMBL/GenBank/DDBJ databases">
        <title>Shotgun whole genome sequences of three halophilic bacterial isolates.</title>
        <authorList>
            <person name="Pozzo T."/>
            <person name="Higdon S.M."/>
            <person name="Quillaguaman J."/>
        </authorList>
    </citation>
    <scope>NUCLEOTIDE SEQUENCE [LARGE SCALE GENOMIC DNA]</scope>
    <source>
        <strain evidence="4 6">LC1</strain>
    </source>
</reference>
<dbReference type="Pfam" id="PF00535">
    <property type="entry name" value="Glycos_transf_2"/>
    <property type="match status" value="1"/>
</dbReference>
<evidence type="ECO:0000313" key="5">
    <source>
        <dbReference type="Proteomes" id="UP000005756"/>
    </source>
</evidence>
<evidence type="ECO:0000313" key="3">
    <source>
        <dbReference type="EMBL" id="EHJ94236.1"/>
    </source>
</evidence>
<dbReference type="InterPro" id="IPR001173">
    <property type="entry name" value="Glyco_trans_2-like"/>
</dbReference>
<dbReference type="PANTHER" id="PTHR43630:SF2">
    <property type="entry name" value="GLYCOSYLTRANSFERASE"/>
    <property type="match status" value="1"/>
</dbReference>
<dbReference type="Gene3D" id="3.90.550.10">
    <property type="entry name" value="Spore Coat Polysaccharide Biosynthesis Protein SpsA, Chain A"/>
    <property type="match status" value="1"/>
</dbReference>